<keyword evidence="3" id="KW-1185">Reference proteome</keyword>
<gene>
    <name evidence="2" type="ORF">H5410_055670</name>
</gene>
<comment type="caution">
    <text evidence="2">The sequence shown here is derived from an EMBL/GenBank/DDBJ whole genome shotgun (WGS) entry which is preliminary data.</text>
</comment>
<dbReference type="AlphaFoldDB" id="A0A9J5WKH8"/>
<proteinExistence type="predicted"/>
<protein>
    <submittedName>
        <fullName evidence="2">Uncharacterized protein</fullName>
    </submittedName>
</protein>
<evidence type="ECO:0000256" key="1">
    <source>
        <dbReference type="SAM" id="MobiDB-lite"/>
    </source>
</evidence>
<name>A0A9J5WKH8_SOLCO</name>
<evidence type="ECO:0000313" key="2">
    <source>
        <dbReference type="EMBL" id="KAG5575536.1"/>
    </source>
</evidence>
<feature type="compositionally biased region" description="Low complexity" evidence="1">
    <location>
        <begin position="30"/>
        <end position="41"/>
    </location>
</feature>
<evidence type="ECO:0000313" key="3">
    <source>
        <dbReference type="Proteomes" id="UP000824120"/>
    </source>
</evidence>
<sequence>MSEVPAREQPGEGELPATTTELAGTTPLFTSTSTPRAATASGHATMPVARVQQLETLMTIAATHSTMGPIRCRGVGD</sequence>
<accession>A0A9J5WKH8</accession>
<organism evidence="2 3">
    <name type="scientific">Solanum commersonii</name>
    <name type="common">Commerson's wild potato</name>
    <name type="synonym">Commerson's nightshade</name>
    <dbReference type="NCBI Taxonomy" id="4109"/>
    <lineage>
        <taxon>Eukaryota</taxon>
        <taxon>Viridiplantae</taxon>
        <taxon>Streptophyta</taxon>
        <taxon>Embryophyta</taxon>
        <taxon>Tracheophyta</taxon>
        <taxon>Spermatophyta</taxon>
        <taxon>Magnoliopsida</taxon>
        <taxon>eudicotyledons</taxon>
        <taxon>Gunneridae</taxon>
        <taxon>Pentapetalae</taxon>
        <taxon>asterids</taxon>
        <taxon>lamiids</taxon>
        <taxon>Solanales</taxon>
        <taxon>Solanaceae</taxon>
        <taxon>Solanoideae</taxon>
        <taxon>Solaneae</taxon>
        <taxon>Solanum</taxon>
    </lineage>
</organism>
<dbReference type="Proteomes" id="UP000824120">
    <property type="component" value="Chromosome 11"/>
</dbReference>
<dbReference type="EMBL" id="JACXVP010000011">
    <property type="protein sequence ID" value="KAG5575536.1"/>
    <property type="molecule type" value="Genomic_DNA"/>
</dbReference>
<feature type="compositionally biased region" description="Basic and acidic residues" evidence="1">
    <location>
        <begin position="1"/>
        <end position="10"/>
    </location>
</feature>
<reference evidence="2 3" key="1">
    <citation type="submission" date="2020-09" db="EMBL/GenBank/DDBJ databases">
        <title>De no assembly of potato wild relative species, Solanum commersonii.</title>
        <authorList>
            <person name="Cho K."/>
        </authorList>
    </citation>
    <scope>NUCLEOTIDE SEQUENCE [LARGE SCALE GENOMIC DNA]</scope>
    <source>
        <strain evidence="2">LZ3.2</strain>
        <tissue evidence="2">Leaf</tissue>
    </source>
</reference>
<feature type="compositionally biased region" description="Polar residues" evidence="1">
    <location>
        <begin position="17"/>
        <end position="29"/>
    </location>
</feature>
<feature type="region of interest" description="Disordered" evidence="1">
    <location>
        <begin position="1"/>
        <end position="45"/>
    </location>
</feature>